<comment type="caution">
    <text evidence="3">The sequence shown here is derived from an EMBL/GenBank/DDBJ whole genome shotgun (WGS) entry which is preliminary data.</text>
</comment>
<gene>
    <name evidence="3" type="ORF">GNF76_22090</name>
</gene>
<feature type="transmembrane region" description="Helical" evidence="2">
    <location>
        <begin position="17"/>
        <end position="36"/>
    </location>
</feature>
<sequence>MPNASDQRTDEKSLPRLLLDLLWQIAVLLIPIFLVTVIPLRWALGVVLVCAALMWLTARAGWQATAKRVASLMTSAAIGLGFNLGRALPPYWDIAGAVAVMFCGLACVSHLEKRFGLVDKKQAKSSSPSGGQSSGGASAWGGDEPRETPEGEPIRVFNHSEIAMGGPVLCDYLFPDGVLLQSLGASARFSNDGRYFAAPLPSRQAWGLVILDRQLRQLYRCSCDAFWELDAFNDGTLSGRYSPLVDNGAQKINLEQLLTTAEKVSLAPIVDLWLEPGDWQKNLALDTLRHMSPDGKQRLDASLALPASLRELPQPCDPLSHPEYRVSLNGQPTALLISADTAIIWNPDGRSFACHARMDAEQPLNYWLWHVDRGWQALPSPWVPAESEPSLGWSDPLELDDHCLRLSSYFDYPQPDCGRYGYRLHSVHSDCESRIGHAANGRMQVAQRQLTRVQLAVPLTGDGQRGATRIESAPVANKTRAQFTWQQDNSLGLGGYTCRIADWELPGLWLLDHRVSNTGRYIALIPFTLPPATAGHVVVVDAQERQLMNSPPLLVARLLDFRGPKLSVAVIRGRLDQDRHSSPLQRFDQSPPEAEDGAAFSEHRADSRLYYEWCELNVSPQGLTALPDWRLVKQPQSAIADGNFVQPAPTDKDAAWLFGCETEYADSWLRVQSPRLGGYLLTASGCAISDLAPSMIWSKDARYLALTRLHTDVKDDHAGRMAWQILLLDVQERTLRHSPQWLRNRPQFEGFNAEALKVRLFLRDWETKNDRDRGAISVLKLSDLLALPAEALCPRAGLWLAKDQLRHLEAWQALDASALSHWRKSGLLPSP</sequence>
<keyword evidence="2" id="KW-1133">Transmembrane helix</keyword>
<evidence type="ECO:0000256" key="1">
    <source>
        <dbReference type="SAM" id="MobiDB-lite"/>
    </source>
</evidence>
<name>A0A6I3WA12_9PSED</name>
<dbReference type="Proteomes" id="UP000438196">
    <property type="component" value="Unassembled WGS sequence"/>
</dbReference>
<feature type="compositionally biased region" description="Low complexity" evidence="1">
    <location>
        <begin position="124"/>
        <end position="142"/>
    </location>
</feature>
<organism evidence="3 4">
    <name type="scientific">Pseudomonas spelaei</name>
    <dbReference type="NCBI Taxonomy" id="1055469"/>
    <lineage>
        <taxon>Bacteria</taxon>
        <taxon>Pseudomonadati</taxon>
        <taxon>Pseudomonadota</taxon>
        <taxon>Gammaproteobacteria</taxon>
        <taxon>Pseudomonadales</taxon>
        <taxon>Pseudomonadaceae</taxon>
        <taxon>Pseudomonas</taxon>
    </lineage>
</organism>
<feature type="compositionally biased region" description="Basic and acidic residues" evidence="1">
    <location>
        <begin position="143"/>
        <end position="152"/>
    </location>
</feature>
<accession>A0A6I3WA12</accession>
<reference evidence="3 4" key="1">
    <citation type="submission" date="2019-11" db="EMBL/GenBank/DDBJ databases">
        <title>Pseudomonas karstica sp. nov. and Pseudomonas spelaei sp. nov. from karst caves.</title>
        <authorList>
            <person name="Zeman M."/>
        </authorList>
    </citation>
    <scope>NUCLEOTIDE SEQUENCE [LARGE SCALE GENOMIC DNA]</scope>
    <source>
        <strain evidence="3 4">CCM 7893</strain>
    </source>
</reference>
<evidence type="ECO:0000313" key="4">
    <source>
        <dbReference type="Proteomes" id="UP000438196"/>
    </source>
</evidence>
<dbReference type="AlphaFoldDB" id="A0A6I3WA12"/>
<dbReference type="EMBL" id="WNNK01000021">
    <property type="protein sequence ID" value="MUF07047.1"/>
    <property type="molecule type" value="Genomic_DNA"/>
</dbReference>
<dbReference type="RefSeq" id="WP_178123484.1">
    <property type="nucleotide sequence ID" value="NZ_JBHSTH010000022.1"/>
</dbReference>
<evidence type="ECO:0000256" key="2">
    <source>
        <dbReference type="SAM" id="Phobius"/>
    </source>
</evidence>
<proteinExistence type="predicted"/>
<protein>
    <submittedName>
        <fullName evidence="3">Uncharacterized protein</fullName>
    </submittedName>
</protein>
<keyword evidence="4" id="KW-1185">Reference proteome</keyword>
<keyword evidence="2" id="KW-0812">Transmembrane</keyword>
<feature type="region of interest" description="Disordered" evidence="1">
    <location>
        <begin position="122"/>
        <end position="152"/>
    </location>
</feature>
<evidence type="ECO:0000313" key="3">
    <source>
        <dbReference type="EMBL" id="MUF07047.1"/>
    </source>
</evidence>
<feature type="region of interest" description="Disordered" evidence="1">
    <location>
        <begin position="580"/>
        <end position="599"/>
    </location>
</feature>
<keyword evidence="2" id="KW-0472">Membrane</keyword>